<organism evidence="12">
    <name type="scientific">Oryza nivara</name>
    <name type="common">Indian wild rice</name>
    <name type="synonym">Oryza sativa f. spontanea</name>
    <dbReference type="NCBI Taxonomy" id="4536"/>
    <lineage>
        <taxon>Eukaryota</taxon>
        <taxon>Viridiplantae</taxon>
        <taxon>Streptophyta</taxon>
        <taxon>Embryophyta</taxon>
        <taxon>Tracheophyta</taxon>
        <taxon>Spermatophyta</taxon>
        <taxon>Magnoliopsida</taxon>
        <taxon>Liliopsida</taxon>
        <taxon>Poales</taxon>
        <taxon>Poaceae</taxon>
        <taxon>BOP clade</taxon>
        <taxon>Oryzoideae</taxon>
        <taxon>Oryzeae</taxon>
        <taxon>Oryzinae</taxon>
        <taxon>Oryza</taxon>
    </lineage>
</organism>
<proteinExistence type="inferred from homology"/>
<dbReference type="Gene3D" id="3.40.50.300">
    <property type="entry name" value="P-loop containing nucleotide triphosphate hydrolases"/>
    <property type="match status" value="1"/>
</dbReference>
<keyword evidence="2" id="KW-0433">Leucine-rich repeat</keyword>
<dbReference type="PANTHER" id="PTHR36766">
    <property type="entry name" value="PLANT BROAD-SPECTRUM MILDEW RESISTANCE PROTEIN RPW8"/>
    <property type="match status" value="1"/>
</dbReference>
<dbReference type="GO" id="GO:0005524">
    <property type="term" value="F:ATP binding"/>
    <property type="evidence" value="ECO:0007669"/>
    <property type="project" value="UniProtKB-KW"/>
</dbReference>
<dbReference type="InterPro" id="IPR041118">
    <property type="entry name" value="Rx_N"/>
</dbReference>
<dbReference type="SMART" id="SM00369">
    <property type="entry name" value="LRR_TYP"/>
    <property type="match status" value="3"/>
</dbReference>
<dbReference type="EnsemblPlants" id="ONIVA03G31450.1">
    <property type="protein sequence ID" value="ONIVA03G31450.1"/>
    <property type="gene ID" value="ONIVA03G31450"/>
</dbReference>
<keyword evidence="7" id="KW-0175">Coiled coil</keyword>
<dbReference type="FunFam" id="1.10.10.10:FF:000322">
    <property type="entry name" value="Probable disease resistance protein At1g63360"/>
    <property type="match status" value="1"/>
</dbReference>
<evidence type="ECO:0000256" key="6">
    <source>
        <dbReference type="ARBA" id="ARBA00022840"/>
    </source>
</evidence>
<dbReference type="GO" id="GO:0002758">
    <property type="term" value="P:innate immune response-activating signaling pathway"/>
    <property type="evidence" value="ECO:0007669"/>
    <property type="project" value="UniProtKB-ARBA"/>
</dbReference>
<dbReference type="InterPro" id="IPR032675">
    <property type="entry name" value="LRR_dom_sf"/>
</dbReference>
<dbReference type="Gene3D" id="1.10.10.10">
    <property type="entry name" value="Winged helix-like DNA-binding domain superfamily/Winged helix DNA-binding domain"/>
    <property type="match status" value="1"/>
</dbReference>
<reference evidence="12" key="1">
    <citation type="submission" date="2015-04" db="UniProtKB">
        <authorList>
            <consortium name="EnsemblPlants"/>
        </authorList>
    </citation>
    <scope>IDENTIFICATION</scope>
    <source>
        <strain evidence="12">SL10</strain>
    </source>
</reference>
<evidence type="ECO:0000259" key="9">
    <source>
        <dbReference type="Pfam" id="PF18052"/>
    </source>
</evidence>
<dbReference type="CDD" id="cd14798">
    <property type="entry name" value="RX-CC_like"/>
    <property type="match status" value="1"/>
</dbReference>
<dbReference type="InterPro" id="IPR003591">
    <property type="entry name" value="Leu-rich_rpt_typical-subtyp"/>
</dbReference>
<dbReference type="InterPro" id="IPR002182">
    <property type="entry name" value="NB-ARC"/>
</dbReference>
<dbReference type="InterPro" id="IPR055414">
    <property type="entry name" value="LRR_R13L4/SHOC2-like"/>
</dbReference>
<evidence type="ECO:0000259" key="10">
    <source>
        <dbReference type="Pfam" id="PF23559"/>
    </source>
</evidence>
<sequence length="1103" mass="122947">MAAALEAFAAKLANVLVGMAKEEVETLLGVPGAIAKLETTLADLSSILADADRRRIHDPGVERWVRELKDAMYDADDILDLFRAMEGGEDPGSPPRAAPAPSACWSALCRRSPAATRKIGRKIQELNRRVEEIAKRSSRFGFVSQVIHSSSALRLTDRPMCSCSSESSRNSKTGPSIIRSDVVGDKIDLHTRNLVDLLIGNKLADGRTRARSSGDVIAVAITGAGGIGKTTLARMVFNDAVLESHFDKKVWLSVNQEVNEVHLLHGVIAAFGGSYHGCAGDKALLEDTLKHAVRQKRFLLVMDDVWSDRVWSDLLRAPLGACAPGSRVLVTTRNDGVARGMRAQHLHRVVLNEGDESEIDGLEDIGLKIVERCDGLPLAIKVVGGLLLNKGKTRDAWVNVSNHFAWSMTRSNDDINKAVYLSYEELPPHLKQCFVFCSLFPKDELIIRGVIVRMWIAQGYGHDIMRSTLPEDLGVEYYNELVSRNLLEPYKRSYDLSASTMHDVIRSFAQQIVKDEGLLVNDRQDVHGIAGASKLRHLSVSKTAIEWVAIQKQVSLRTLLLFGRCITELTYFRNNISCLRVLHLQGVDLVDLPDYICHLKHLRYLGLANTGISAIPRGIGNLKFLQFIDLMGCRNFHQLPDSILKLQNMRFLDFRGTRLTSIPPGMGKLENLVNMLGFPTYLDDRGHAWSSLEELRSLSNLKWLDLRGLELASSGSMAATAMLNSKKHLKILDLTFASRLTDNGMIEGTSNVIEEQERAEDALSNLCPPPCVECLTVNGYFGYRLPRWMRTMSDFPSLRRLELKDYVCCKQLPVGLGQLPFLDYIWIDHAPSIVSIGHDLLFLSSSSADDQKVTTGTRITRKLQLHGLSRGDAGVAFPKLETLGLKGMLGWRVWNWDQQTPGMPALDVLTITGCKLRYLPLGLVHHATALRVLNLRNAPHLISVENFPSLVELTSADNPKLQRISNSPRLRHIVVIRCPGLKVVKDLQSLRSVIWKDLDADALPEYLRETELNKLDVYCSLRLLKLISLQDGSYEWEKIQHVQLLKAYGKRSTEDKVDRHIFYTKDPYGRRSMISGGPGSLQAYGSIAGRPPWLTVQGEELKT</sequence>
<dbReference type="SUPFAM" id="SSF52540">
    <property type="entry name" value="P-loop containing nucleoside triphosphate hydrolases"/>
    <property type="match status" value="1"/>
</dbReference>
<dbReference type="PANTHER" id="PTHR36766:SF36">
    <property type="entry name" value="AAA+ ATPASE DOMAIN-CONTAINING PROTEIN"/>
    <property type="match status" value="1"/>
</dbReference>
<name>A0A0E0GS41_ORYNI</name>
<keyword evidence="4" id="KW-0547">Nucleotide-binding</keyword>
<dbReference type="GO" id="GO:0042742">
    <property type="term" value="P:defense response to bacterium"/>
    <property type="evidence" value="ECO:0007669"/>
    <property type="project" value="UniProtKB-ARBA"/>
</dbReference>
<evidence type="ECO:0000256" key="2">
    <source>
        <dbReference type="ARBA" id="ARBA00022614"/>
    </source>
</evidence>
<dbReference type="Pfam" id="PF18052">
    <property type="entry name" value="Rx_N"/>
    <property type="match status" value="1"/>
</dbReference>
<evidence type="ECO:0000256" key="1">
    <source>
        <dbReference type="ARBA" id="ARBA00008894"/>
    </source>
</evidence>
<feature type="domain" description="Disease resistance N-terminal" evidence="9">
    <location>
        <begin position="12"/>
        <end position="85"/>
    </location>
</feature>
<evidence type="ECO:0000259" key="11">
    <source>
        <dbReference type="Pfam" id="PF23598"/>
    </source>
</evidence>
<accession>A0A0E0GS41</accession>
<keyword evidence="5" id="KW-0611">Plant defense</keyword>
<dbReference type="Pfam" id="PF23598">
    <property type="entry name" value="LRR_14"/>
    <property type="match status" value="1"/>
</dbReference>
<keyword evidence="3" id="KW-0677">Repeat</keyword>
<evidence type="ECO:0000259" key="8">
    <source>
        <dbReference type="Pfam" id="PF00931"/>
    </source>
</evidence>
<feature type="domain" description="Disease resistance protein winged helix" evidence="10">
    <location>
        <begin position="439"/>
        <end position="509"/>
    </location>
</feature>
<dbReference type="Gene3D" id="1.20.5.4130">
    <property type="match status" value="1"/>
</dbReference>
<dbReference type="GO" id="GO:0009626">
    <property type="term" value="P:plant-type hypersensitive response"/>
    <property type="evidence" value="ECO:0007669"/>
    <property type="project" value="UniProtKB-ARBA"/>
</dbReference>
<dbReference type="STRING" id="4536.A0A0E0GS41"/>
<dbReference type="Gramene" id="ONIVA03G31450.1">
    <property type="protein sequence ID" value="ONIVA03G31450.1"/>
    <property type="gene ID" value="ONIVA03G31450"/>
</dbReference>
<dbReference type="OMA" id="CITELTY"/>
<protein>
    <recommendedName>
        <fullName evidence="14">AAA+ ATPase domain-containing protein</fullName>
    </recommendedName>
</protein>
<dbReference type="Pfam" id="PF23559">
    <property type="entry name" value="WHD_DRP"/>
    <property type="match status" value="1"/>
</dbReference>
<reference evidence="12" key="2">
    <citation type="submission" date="2018-04" db="EMBL/GenBank/DDBJ databases">
        <title>OnivRS2 (Oryza nivara Reference Sequence Version 2).</title>
        <authorList>
            <person name="Zhang J."/>
            <person name="Kudrna D."/>
            <person name="Lee S."/>
            <person name="Talag J."/>
            <person name="Rajasekar S."/>
            <person name="Welchert J."/>
            <person name="Hsing Y.-I."/>
            <person name="Wing R.A."/>
        </authorList>
    </citation>
    <scope>NUCLEOTIDE SEQUENCE [LARGE SCALE GENOMIC DNA]</scope>
    <source>
        <strain evidence="12">SL10</strain>
    </source>
</reference>
<dbReference type="eggNOG" id="KOG4658">
    <property type="taxonomic scope" value="Eukaryota"/>
</dbReference>
<dbReference type="InterPro" id="IPR027417">
    <property type="entry name" value="P-loop_NTPase"/>
</dbReference>
<keyword evidence="6" id="KW-0067">ATP-binding</keyword>
<dbReference type="PRINTS" id="PR00364">
    <property type="entry name" value="DISEASERSIST"/>
</dbReference>
<dbReference type="InterPro" id="IPR036388">
    <property type="entry name" value="WH-like_DNA-bd_sf"/>
</dbReference>
<feature type="domain" description="Disease resistance R13L4/SHOC-2-like LRR" evidence="11">
    <location>
        <begin position="556"/>
        <end position="829"/>
    </location>
</feature>
<evidence type="ECO:0008006" key="14">
    <source>
        <dbReference type="Google" id="ProtNLM"/>
    </source>
</evidence>
<dbReference type="Proteomes" id="UP000006591">
    <property type="component" value="Chromosome 3"/>
</dbReference>
<dbReference type="SUPFAM" id="SSF52058">
    <property type="entry name" value="L domain-like"/>
    <property type="match status" value="1"/>
</dbReference>
<evidence type="ECO:0000256" key="7">
    <source>
        <dbReference type="ARBA" id="ARBA00023054"/>
    </source>
</evidence>
<dbReference type="Pfam" id="PF00931">
    <property type="entry name" value="NB-ARC"/>
    <property type="match status" value="1"/>
</dbReference>
<evidence type="ECO:0000313" key="12">
    <source>
        <dbReference type="EnsemblPlants" id="ONIVA03G31450.1"/>
    </source>
</evidence>
<evidence type="ECO:0000313" key="13">
    <source>
        <dbReference type="Proteomes" id="UP000006591"/>
    </source>
</evidence>
<feature type="domain" description="NB-ARC" evidence="8">
    <location>
        <begin position="214"/>
        <end position="356"/>
    </location>
</feature>
<dbReference type="GO" id="GO:0043531">
    <property type="term" value="F:ADP binding"/>
    <property type="evidence" value="ECO:0007669"/>
    <property type="project" value="InterPro"/>
</dbReference>
<keyword evidence="13" id="KW-1185">Reference proteome</keyword>
<dbReference type="InterPro" id="IPR038005">
    <property type="entry name" value="RX-like_CC"/>
</dbReference>
<dbReference type="InterPro" id="IPR058922">
    <property type="entry name" value="WHD_DRP"/>
</dbReference>
<evidence type="ECO:0000256" key="3">
    <source>
        <dbReference type="ARBA" id="ARBA00022737"/>
    </source>
</evidence>
<dbReference type="Gene3D" id="3.80.10.10">
    <property type="entry name" value="Ribonuclease Inhibitor"/>
    <property type="match status" value="2"/>
</dbReference>
<comment type="similarity">
    <text evidence="1">Belongs to the disease resistance NB-LRR family.</text>
</comment>
<evidence type="ECO:0000256" key="4">
    <source>
        <dbReference type="ARBA" id="ARBA00022741"/>
    </source>
</evidence>
<evidence type="ECO:0000256" key="5">
    <source>
        <dbReference type="ARBA" id="ARBA00022821"/>
    </source>
</evidence>
<dbReference type="AlphaFoldDB" id="A0A0E0GS41"/>